<name>A0A9D7SAI5_9BACT</name>
<comment type="caution">
    <text evidence="2">The sequence shown here is derived from an EMBL/GenBank/DDBJ whole genome shotgun (WGS) entry which is preliminary data.</text>
</comment>
<dbReference type="Proteomes" id="UP000808349">
    <property type="component" value="Unassembled WGS sequence"/>
</dbReference>
<keyword evidence="1" id="KW-0472">Membrane</keyword>
<dbReference type="EMBL" id="JADKFW010000013">
    <property type="protein sequence ID" value="MBK9718803.1"/>
    <property type="molecule type" value="Genomic_DNA"/>
</dbReference>
<feature type="transmembrane region" description="Helical" evidence="1">
    <location>
        <begin position="75"/>
        <end position="92"/>
    </location>
</feature>
<dbReference type="InterPro" id="IPR011990">
    <property type="entry name" value="TPR-like_helical_dom_sf"/>
</dbReference>
<sequence length="295" mass="34013">MDEQEQIWIERYLAGELSEQEIAKFHKRMMEDPAFNSEVELSKLALSSLRLAKRAELKAHFSQRDKISAVGSSKYIIGLTVITVILAVLWFWNKKTPQPETINNFDFKVDTTLIKTDKEIFQDSIIKPVNPDSKNEIVPKIRKQDIAKESESSEELYAMHYTPFKDESLSIFGLRGKDEITSYSKFMQSYLASNYNETLSAFDSLSVLLQKNDNVLFIKANALMAMTQIDEAQVLFSSIIDRNKSRYINASKWFLAMCYLKKNKIEEAKKIFSEVESKNTQEILDQISQISNRGK</sequence>
<keyword evidence="1" id="KW-0812">Transmembrane</keyword>
<protein>
    <submittedName>
        <fullName evidence="2">Tetratricopeptide repeat protein</fullName>
    </submittedName>
</protein>
<gene>
    <name evidence="2" type="ORF">IPO85_15055</name>
</gene>
<proteinExistence type="predicted"/>
<organism evidence="2 3">
    <name type="scientific">Candidatus Defluviibacterium haderslevense</name>
    <dbReference type="NCBI Taxonomy" id="2981993"/>
    <lineage>
        <taxon>Bacteria</taxon>
        <taxon>Pseudomonadati</taxon>
        <taxon>Bacteroidota</taxon>
        <taxon>Saprospiria</taxon>
        <taxon>Saprospirales</taxon>
        <taxon>Saprospiraceae</taxon>
        <taxon>Candidatus Defluviibacterium</taxon>
    </lineage>
</organism>
<evidence type="ECO:0000313" key="3">
    <source>
        <dbReference type="Proteomes" id="UP000808349"/>
    </source>
</evidence>
<dbReference type="Gene3D" id="1.25.40.10">
    <property type="entry name" value="Tetratricopeptide repeat domain"/>
    <property type="match status" value="1"/>
</dbReference>
<evidence type="ECO:0000256" key="1">
    <source>
        <dbReference type="SAM" id="Phobius"/>
    </source>
</evidence>
<dbReference type="SUPFAM" id="SSF48452">
    <property type="entry name" value="TPR-like"/>
    <property type="match status" value="1"/>
</dbReference>
<dbReference type="AlphaFoldDB" id="A0A9D7SAI5"/>
<accession>A0A9D7SAI5</accession>
<evidence type="ECO:0000313" key="2">
    <source>
        <dbReference type="EMBL" id="MBK9718803.1"/>
    </source>
</evidence>
<reference evidence="2 3" key="1">
    <citation type="submission" date="2020-10" db="EMBL/GenBank/DDBJ databases">
        <title>Connecting structure to function with the recovery of over 1000 high-quality activated sludge metagenome-assembled genomes encoding full-length rRNA genes using long-read sequencing.</title>
        <authorList>
            <person name="Singleton C.M."/>
            <person name="Petriglieri F."/>
            <person name="Kristensen J.M."/>
            <person name="Kirkegaard R.H."/>
            <person name="Michaelsen T.Y."/>
            <person name="Andersen M.H."/>
            <person name="Karst S.M."/>
            <person name="Dueholm M.S."/>
            <person name="Nielsen P.H."/>
            <person name="Albertsen M."/>
        </authorList>
    </citation>
    <scope>NUCLEOTIDE SEQUENCE [LARGE SCALE GENOMIC DNA]</scope>
    <source>
        <strain evidence="2">Ribe_18-Q3-R11-54_BAT3C.373</strain>
    </source>
</reference>
<keyword evidence="1" id="KW-1133">Transmembrane helix</keyword>